<name>A0ABW7J050_9VIBR</name>
<evidence type="ECO:0000313" key="1">
    <source>
        <dbReference type="EMBL" id="MFH0266514.1"/>
    </source>
</evidence>
<reference evidence="1 2" key="1">
    <citation type="submission" date="2024-10" db="EMBL/GenBank/DDBJ databases">
        <authorList>
            <person name="Yibar A."/>
            <person name="Saticioglu I.B."/>
            <person name="Duman M."/>
            <person name="Ajmi N."/>
            <person name="Gurler F."/>
            <person name="Ay H."/>
            <person name="Onuk E."/>
            <person name="Guler S."/>
            <person name="Romalde J.L."/>
        </authorList>
    </citation>
    <scope>NUCLEOTIDE SEQUENCE [LARGE SCALE GENOMIC DNA]</scope>
    <source>
        <strain evidence="1 2">14-MA-B</strain>
    </source>
</reference>
<accession>A0ABW7J050</accession>
<dbReference type="InterPro" id="IPR059206">
    <property type="entry name" value="Sll1717-like"/>
</dbReference>
<dbReference type="NCBIfam" id="NF047389">
    <property type="entry name" value="ATPase_Sll1717"/>
    <property type="match status" value="1"/>
</dbReference>
<gene>
    <name evidence="1" type="ORF">ACGRQ9_13785</name>
</gene>
<dbReference type="EMBL" id="JBIHSN010000003">
    <property type="protein sequence ID" value="MFH0266514.1"/>
    <property type="molecule type" value="Genomic_DNA"/>
</dbReference>
<comment type="caution">
    <text evidence="1">The sequence shown here is derived from an EMBL/GenBank/DDBJ whole genome shotgun (WGS) entry which is preliminary data.</text>
</comment>
<dbReference type="Proteomes" id="UP001607151">
    <property type="component" value="Unassembled WGS sequence"/>
</dbReference>
<sequence>MDILDWIDVGKVSAERDDLLSEYFFDNGVLKAVINSSSSFLVLGRKGAGKTAVFTHLSNHRENFLDKKDLLIPLSFEDYNWNIHALLVDENKAQSLAYKQSWRFVILIECIKAYKAWYESNNNKVPNSLKKANKLLEKIFEAPIPSISRLVGRKLLSLSGISLPKGGARS</sequence>
<organism evidence="1 2">
    <name type="scientific">Vibrio rumoiensis</name>
    <dbReference type="NCBI Taxonomy" id="76258"/>
    <lineage>
        <taxon>Bacteria</taxon>
        <taxon>Pseudomonadati</taxon>
        <taxon>Pseudomonadota</taxon>
        <taxon>Gammaproteobacteria</taxon>
        <taxon>Vibrionales</taxon>
        <taxon>Vibrionaceae</taxon>
        <taxon>Vibrio</taxon>
    </lineage>
</organism>
<dbReference type="RefSeq" id="WP_394608251.1">
    <property type="nucleotide sequence ID" value="NZ_JBIHSN010000003.1"/>
</dbReference>
<keyword evidence="2" id="KW-1185">Reference proteome</keyword>
<proteinExistence type="predicted"/>
<protein>
    <submittedName>
        <fullName evidence="1">P-loop ATPase, Sll1717 family</fullName>
    </submittedName>
</protein>
<evidence type="ECO:0000313" key="2">
    <source>
        <dbReference type="Proteomes" id="UP001607151"/>
    </source>
</evidence>